<name>M4VCP1_9BACT</name>
<organism evidence="1 2">
    <name type="scientific">Pseudobdellovibrio exovorus JSS</name>
    <dbReference type="NCBI Taxonomy" id="1184267"/>
    <lineage>
        <taxon>Bacteria</taxon>
        <taxon>Pseudomonadati</taxon>
        <taxon>Bdellovibrionota</taxon>
        <taxon>Bdellovibrionia</taxon>
        <taxon>Bdellovibrionales</taxon>
        <taxon>Pseudobdellovibrionaceae</taxon>
        <taxon>Pseudobdellovibrio</taxon>
    </lineage>
</organism>
<dbReference type="PATRIC" id="fig|1184267.3.peg.2064"/>
<keyword evidence="2" id="KW-1185">Reference proteome</keyword>
<evidence type="ECO:0000313" key="2">
    <source>
        <dbReference type="Proteomes" id="UP000012040"/>
    </source>
</evidence>
<dbReference type="HOGENOM" id="CLU_1736975_0_0_7"/>
<reference evidence="1 2" key="1">
    <citation type="journal article" date="2013" name="ISME J.">
        <title>By their genes ye shall know them: genomic signatures of predatory bacteria.</title>
        <authorList>
            <person name="Pasternak Z."/>
            <person name="Pietrokovski S."/>
            <person name="Rotem O."/>
            <person name="Gophna U."/>
            <person name="Lurie-Weinberger M.N."/>
            <person name="Jurkevitch E."/>
        </authorList>
    </citation>
    <scope>NUCLEOTIDE SEQUENCE [LARGE SCALE GENOMIC DNA]</scope>
    <source>
        <strain evidence="1 2">JSS</strain>
    </source>
</reference>
<dbReference type="Proteomes" id="UP000012040">
    <property type="component" value="Chromosome"/>
</dbReference>
<proteinExistence type="predicted"/>
<accession>M4VCP1</accession>
<protein>
    <submittedName>
        <fullName evidence="1">Uncharacterized protein</fullName>
    </submittedName>
</protein>
<dbReference type="EMBL" id="CP003537">
    <property type="protein sequence ID" value="AGH96255.1"/>
    <property type="molecule type" value="Genomic_DNA"/>
</dbReference>
<dbReference type="AlphaFoldDB" id="M4VCP1"/>
<dbReference type="KEGG" id="bex:A11Q_2039"/>
<sequence length="150" mass="17240">MATSPVVNTSAVSPQNDSLGTCLSQNISRNQHRLDKEDNARQCFEANKEQLSKQACYHYLRKVIEPLDSIRLSNDLRTLCFYEALPLPTTIEACLSETKRFENASAHDEAVFYCYQQFQNQIDQKTCLKTAKLLIFPQKENYLTQHCLSK</sequence>
<gene>
    <name evidence="1" type="ORF">A11Q_2039</name>
</gene>
<evidence type="ECO:0000313" key="1">
    <source>
        <dbReference type="EMBL" id="AGH96255.1"/>
    </source>
</evidence>